<sequence length="376" mass="40980">MAFSARKDWFAELFGFPEGEYDITKRQLQVEEDPADPGMKIMKGPNGRTFRAGRFSTPSLAELRACPECAAAVKGKLRVTNVIGDVAAKLADRENRHATFQVASQFNCLEFVGPSVTPEHGITGYVMDRTQGPACSIACGPATAFRNYFAPVRRPDGKWTEGQRKELQIENLEDLSAELCQMRATPGDKLGVAPFFQVRGGYSEADSGQLKRLNAFLETLGEDGLDRLRSKLRIGVHADVEVTSMAWGAKLLNNPDQLVTQVFGSACAVGYSRDSTKAEWEKLATLILEASYEATLLAALRQSVRHRGGGGSKKVFLTLLGGGVFGNSIDWIIGAMHRAFSCLRHADLDVHIVTYAGSPAPGLMQLEEEFSPKAAF</sequence>
<dbReference type="PANTHER" id="PTHR35609:SF1">
    <property type="entry name" value="MACRO DOMAIN-CONTAINING PROTEIN"/>
    <property type="match status" value="1"/>
</dbReference>
<dbReference type="Proteomes" id="UP001178507">
    <property type="component" value="Unassembled WGS sequence"/>
</dbReference>
<protein>
    <submittedName>
        <fullName evidence="1">Uncharacterized protein</fullName>
    </submittedName>
</protein>
<proteinExistence type="predicted"/>
<keyword evidence="2" id="KW-1185">Reference proteome</keyword>
<name>A0AA36IX41_9DINO</name>
<comment type="caution">
    <text evidence="1">The sequence shown here is derived from an EMBL/GenBank/DDBJ whole genome shotgun (WGS) entry which is preliminary data.</text>
</comment>
<evidence type="ECO:0000313" key="1">
    <source>
        <dbReference type="EMBL" id="CAJ1395097.1"/>
    </source>
</evidence>
<organism evidence="1 2">
    <name type="scientific">Effrenium voratum</name>
    <dbReference type="NCBI Taxonomy" id="2562239"/>
    <lineage>
        <taxon>Eukaryota</taxon>
        <taxon>Sar</taxon>
        <taxon>Alveolata</taxon>
        <taxon>Dinophyceae</taxon>
        <taxon>Suessiales</taxon>
        <taxon>Symbiodiniaceae</taxon>
        <taxon>Effrenium</taxon>
    </lineage>
</organism>
<evidence type="ECO:0000313" key="2">
    <source>
        <dbReference type="Proteomes" id="UP001178507"/>
    </source>
</evidence>
<dbReference type="PANTHER" id="PTHR35609">
    <property type="entry name" value="MACRO DOMAIN-CONTAINING PROTEIN"/>
    <property type="match status" value="1"/>
</dbReference>
<accession>A0AA36IX41</accession>
<dbReference type="EMBL" id="CAUJNA010003046">
    <property type="protein sequence ID" value="CAJ1395097.1"/>
    <property type="molecule type" value="Genomic_DNA"/>
</dbReference>
<gene>
    <name evidence="1" type="ORF">EVOR1521_LOCUS19610</name>
</gene>
<reference evidence="1" key="1">
    <citation type="submission" date="2023-08" db="EMBL/GenBank/DDBJ databases">
        <authorList>
            <person name="Chen Y."/>
            <person name="Shah S."/>
            <person name="Dougan E. K."/>
            <person name="Thang M."/>
            <person name="Chan C."/>
        </authorList>
    </citation>
    <scope>NUCLEOTIDE SEQUENCE</scope>
</reference>
<dbReference type="AlphaFoldDB" id="A0AA36IX41"/>